<evidence type="ECO:0000313" key="7">
    <source>
        <dbReference type="EMBL" id="GLV58255.1"/>
    </source>
</evidence>
<evidence type="ECO:0000256" key="1">
    <source>
        <dbReference type="ARBA" id="ARBA00004141"/>
    </source>
</evidence>
<keyword evidence="8" id="KW-1185">Reference proteome</keyword>
<evidence type="ECO:0000256" key="3">
    <source>
        <dbReference type="ARBA" id="ARBA00022692"/>
    </source>
</evidence>
<comment type="similarity">
    <text evidence="2">Belongs to the TspO/BZRP family.</text>
</comment>
<protein>
    <recommendedName>
        <fullName evidence="9">Tryptophan-rich sensory protein</fullName>
    </recommendedName>
</protein>
<dbReference type="EMBL" id="BSRI01000002">
    <property type="protein sequence ID" value="GLV58255.1"/>
    <property type="molecule type" value="Genomic_DNA"/>
</dbReference>
<evidence type="ECO:0008006" key="9">
    <source>
        <dbReference type="Google" id="ProtNLM"/>
    </source>
</evidence>
<dbReference type="Proteomes" id="UP001344906">
    <property type="component" value="Unassembled WGS sequence"/>
</dbReference>
<accession>A0ABQ6FVF5</accession>
<feature type="transmembrane region" description="Helical" evidence="6">
    <location>
        <begin position="170"/>
        <end position="194"/>
    </location>
</feature>
<evidence type="ECO:0000256" key="5">
    <source>
        <dbReference type="ARBA" id="ARBA00023136"/>
    </source>
</evidence>
<dbReference type="InterPro" id="IPR004307">
    <property type="entry name" value="TspO_MBR"/>
</dbReference>
<dbReference type="Gene3D" id="1.20.1260.100">
    <property type="entry name" value="TspO/MBR protein"/>
    <property type="match status" value="1"/>
</dbReference>
<dbReference type="InterPro" id="IPR038330">
    <property type="entry name" value="TspO/MBR-related_sf"/>
</dbReference>
<comment type="subcellular location">
    <subcellularLocation>
        <location evidence="1">Membrane</location>
        <topology evidence="1">Multi-pass membrane protein</topology>
    </subcellularLocation>
</comment>
<feature type="transmembrane region" description="Helical" evidence="6">
    <location>
        <begin position="143"/>
        <end position="163"/>
    </location>
</feature>
<evidence type="ECO:0000313" key="8">
    <source>
        <dbReference type="Proteomes" id="UP001344906"/>
    </source>
</evidence>
<name>A0ABQ6FVF5_9CHLR</name>
<reference evidence="7 8" key="1">
    <citation type="submission" date="2023-02" db="EMBL/GenBank/DDBJ databases">
        <title>Dictyobacter halimunensis sp. nov., a new member of the class Ktedonobacteria from forest soil in a geothermal area.</title>
        <authorList>
            <person name="Rachmania M.K."/>
            <person name="Ningsih F."/>
            <person name="Sakai Y."/>
            <person name="Yabe S."/>
            <person name="Yokota A."/>
            <person name="Sjamsuridzal W."/>
        </authorList>
    </citation>
    <scope>NUCLEOTIDE SEQUENCE [LARGE SCALE GENOMIC DNA]</scope>
    <source>
        <strain evidence="7 8">S3.2.2.5</strain>
    </source>
</reference>
<evidence type="ECO:0000256" key="2">
    <source>
        <dbReference type="ARBA" id="ARBA00007524"/>
    </source>
</evidence>
<dbReference type="Pfam" id="PF03073">
    <property type="entry name" value="TspO_MBR"/>
    <property type="match status" value="1"/>
</dbReference>
<keyword evidence="5 6" id="KW-0472">Membrane</keyword>
<keyword evidence="4 6" id="KW-1133">Transmembrane helix</keyword>
<feature type="transmembrane region" description="Helical" evidence="6">
    <location>
        <begin position="116"/>
        <end position="137"/>
    </location>
</feature>
<organism evidence="7 8">
    <name type="scientific">Dictyobacter halimunensis</name>
    <dbReference type="NCBI Taxonomy" id="3026934"/>
    <lineage>
        <taxon>Bacteria</taxon>
        <taxon>Bacillati</taxon>
        <taxon>Chloroflexota</taxon>
        <taxon>Ktedonobacteria</taxon>
        <taxon>Ktedonobacterales</taxon>
        <taxon>Dictyobacteraceae</taxon>
        <taxon>Dictyobacter</taxon>
    </lineage>
</organism>
<comment type="caution">
    <text evidence="7">The sequence shown here is derived from an EMBL/GenBank/DDBJ whole genome shotgun (WGS) entry which is preliminary data.</text>
</comment>
<gene>
    <name evidence="7" type="ORF">KDH_50880</name>
</gene>
<evidence type="ECO:0000256" key="6">
    <source>
        <dbReference type="SAM" id="Phobius"/>
    </source>
</evidence>
<dbReference type="RefSeq" id="WP_338254410.1">
    <property type="nucleotide sequence ID" value="NZ_BSRI01000002.1"/>
</dbReference>
<keyword evidence="3 6" id="KW-0812">Transmembrane</keyword>
<feature type="transmembrane region" description="Helical" evidence="6">
    <location>
        <begin position="31"/>
        <end position="51"/>
    </location>
</feature>
<proteinExistence type="inferred from homology"/>
<feature type="transmembrane region" description="Helical" evidence="6">
    <location>
        <begin position="83"/>
        <end position="104"/>
    </location>
</feature>
<sequence length="218" mass="24805">MSVRIRPIKDIEDKLAAATRITPRWRWYHGLAFYLIIQVLTFATSAMVSVFSGNKGSNARETIFGDTSYFKNLKQVKITPPSWFFAPAWTINNISVIYGTLRVLNMPQKTPGRKTFLSLQAVTWLEYVAFNAAYFSLRSPINAFVLTAFFLLFTIASGFVAIFRLKDTRVALSLGTLFIWLIVATTAATTQMLWNKDDLYEVGPFAKPDPRWLKQNVL</sequence>
<evidence type="ECO:0000256" key="4">
    <source>
        <dbReference type="ARBA" id="ARBA00022989"/>
    </source>
</evidence>